<gene>
    <name evidence="1" type="ORF">G7B40_008590</name>
</gene>
<protein>
    <submittedName>
        <fullName evidence="1">Uncharacterized protein</fullName>
    </submittedName>
</protein>
<evidence type="ECO:0000313" key="2">
    <source>
        <dbReference type="Proteomes" id="UP000667802"/>
    </source>
</evidence>
<organism evidence="1 2">
    <name type="scientific">Aetokthonos hydrillicola Thurmond2011</name>
    <dbReference type="NCBI Taxonomy" id="2712845"/>
    <lineage>
        <taxon>Bacteria</taxon>
        <taxon>Bacillati</taxon>
        <taxon>Cyanobacteriota</taxon>
        <taxon>Cyanophyceae</taxon>
        <taxon>Nostocales</taxon>
        <taxon>Hapalosiphonaceae</taxon>
        <taxon>Aetokthonos</taxon>
    </lineage>
</organism>
<keyword evidence="2" id="KW-1185">Reference proteome</keyword>
<comment type="caution">
    <text evidence="1">The sequence shown here is derived from an EMBL/GenBank/DDBJ whole genome shotgun (WGS) entry which is preliminary data.</text>
</comment>
<name>A0AAP5I4Q7_9CYAN</name>
<dbReference type="RefSeq" id="WP_243902868.1">
    <property type="nucleotide sequence ID" value="NZ_JAALHA020000003.1"/>
</dbReference>
<sequence length="58" mass="6299">MLTRNLAVELRALGITQPAPFGGIVKLRTCHQSAGVVGTELTLQRAGESFLLYSHFTQ</sequence>
<dbReference type="Proteomes" id="UP000667802">
    <property type="component" value="Unassembled WGS sequence"/>
</dbReference>
<reference evidence="2" key="1">
    <citation type="journal article" date="2021" name="Science">
        <title>Hunting the eagle killer: A cyanobacterial neurotoxin causes vacuolar myelinopathy.</title>
        <authorList>
            <person name="Breinlinger S."/>
            <person name="Phillips T.J."/>
            <person name="Haram B.N."/>
            <person name="Mares J."/>
            <person name="Martinez Yerena J.A."/>
            <person name="Hrouzek P."/>
            <person name="Sobotka R."/>
            <person name="Henderson W.M."/>
            <person name="Schmieder P."/>
            <person name="Williams S.M."/>
            <person name="Lauderdale J.D."/>
            <person name="Wilde H.D."/>
            <person name="Gerrin W."/>
            <person name="Kust A."/>
            <person name="Washington J.W."/>
            <person name="Wagner C."/>
            <person name="Geier B."/>
            <person name="Liebeke M."/>
            <person name="Enke H."/>
            <person name="Niedermeyer T.H.J."/>
            <person name="Wilde S.B."/>
        </authorList>
    </citation>
    <scope>NUCLEOTIDE SEQUENCE [LARGE SCALE GENOMIC DNA]</scope>
    <source>
        <strain evidence="2">Thurmond2011</strain>
    </source>
</reference>
<dbReference type="EMBL" id="JAALHA020000003">
    <property type="protein sequence ID" value="MDR9894625.1"/>
    <property type="molecule type" value="Genomic_DNA"/>
</dbReference>
<evidence type="ECO:0000313" key="1">
    <source>
        <dbReference type="EMBL" id="MDR9894625.1"/>
    </source>
</evidence>
<proteinExistence type="predicted"/>
<accession>A0AAP5I4Q7</accession>
<dbReference type="AlphaFoldDB" id="A0AAP5I4Q7"/>